<dbReference type="EMBL" id="QZEY01000014">
    <property type="protein sequence ID" value="RJL24784.1"/>
    <property type="molecule type" value="Genomic_DNA"/>
</dbReference>
<evidence type="ECO:0000259" key="2">
    <source>
        <dbReference type="Pfam" id="PF13581"/>
    </source>
</evidence>
<dbReference type="InterPro" id="IPR050267">
    <property type="entry name" value="Anti-sigma-factor_SerPK"/>
</dbReference>
<dbReference type="Pfam" id="PF13581">
    <property type="entry name" value="HATPase_c_2"/>
    <property type="match status" value="1"/>
</dbReference>
<dbReference type="NCBIfam" id="NF041045">
    <property type="entry name" value="RsbA_anti_sig"/>
    <property type="match status" value="1"/>
</dbReference>
<keyword evidence="4" id="KW-0418">Kinase</keyword>
<dbReference type="InterPro" id="IPR047718">
    <property type="entry name" value="RsbA-like_anti_sig"/>
</dbReference>
<feature type="domain" description="Histidine kinase/HSP90-like ATPase" evidence="2">
    <location>
        <begin position="204"/>
        <end position="317"/>
    </location>
</feature>
<dbReference type="RefSeq" id="WP_119929700.1">
    <property type="nucleotide sequence ID" value="NZ_QZEY01000014.1"/>
</dbReference>
<evidence type="ECO:0000313" key="4">
    <source>
        <dbReference type="EMBL" id="RJL24784.1"/>
    </source>
</evidence>
<name>A0A3A4ADN8_9ACTN</name>
<gene>
    <name evidence="4" type="ORF">D5H75_28800</name>
</gene>
<dbReference type="GO" id="GO:0004674">
    <property type="term" value="F:protein serine/threonine kinase activity"/>
    <property type="evidence" value="ECO:0007669"/>
    <property type="project" value="UniProtKB-KW"/>
</dbReference>
<dbReference type="InterPro" id="IPR025847">
    <property type="entry name" value="MEDS_domain"/>
</dbReference>
<sequence>MADRNTARATGLSPAHHQAQFYSCREELVDAALPFLRDGVEERDLVFAVSGPGNVAAFRERLGPRASKVAFADAGRWFAQPLRTLRAVHALADTAESRGSGYLRLLGEQPWCGRTPAQVAASIRYEAVLDAVCADRGVRSLCPYDLSAAPAEAVNAARRAHPVLSGGSGPARSPDYLGPHGLLAVCDSRELPEPPPEAVVHGFAHPRDLLALRHRVREYGTAAGLAPSRVQEVVLAVHELAANILVHALSPGMIRMWAAPGDVVFDVVAPGPPPPPHPDGYLPPDLDGLGGRGLWLIQTLSGDVESGTTAAGATTRIHAGPDR</sequence>
<evidence type="ECO:0000313" key="5">
    <source>
        <dbReference type="Proteomes" id="UP000265768"/>
    </source>
</evidence>
<organism evidence="4 5">
    <name type="scientific">Bailinhaonella thermotolerans</name>
    <dbReference type="NCBI Taxonomy" id="1070861"/>
    <lineage>
        <taxon>Bacteria</taxon>
        <taxon>Bacillati</taxon>
        <taxon>Actinomycetota</taxon>
        <taxon>Actinomycetes</taxon>
        <taxon>Streptosporangiales</taxon>
        <taxon>Streptosporangiaceae</taxon>
        <taxon>Bailinhaonella</taxon>
    </lineage>
</organism>
<feature type="domain" description="MEDS" evidence="3">
    <location>
        <begin position="17"/>
        <end position="162"/>
    </location>
</feature>
<dbReference type="Proteomes" id="UP000265768">
    <property type="component" value="Unassembled WGS sequence"/>
</dbReference>
<dbReference type="CDD" id="cd16936">
    <property type="entry name" value="HATPase_RsbW-like"/>
    <property type="match status" value="1"/>
</dbReference>
<dbReference type="Gene3D" id="3.30.565.10">
    <property type="entry name" value="Histidine kinase-like ATPase, C-terminal domain"/>
    <property type="match status" value="1"/>
</dbReference>
<dbReference type="OrthoDB" id="3748385at2"/>
<dbReference type="InterPro" id="IPR036890">
    <property type="entry name" value="HATPase_C_sf"/>
</dbReference>
<evidence type="ECO:0000256" key="1">
    <source>
        <dbReference type="ARBA" id="ARBA00022527"/>
    </source>
</evidence>
<keyword evidence="4" id="KW-0808">Transferase</keyword>
<dbReference type="Pfam" id="PF14417">
    <property type="entry name" value="MEDS"/>
    <property type="match status" value="1"/>
</dbReference>
<dbReference type="InterPro" id="IPR003594">
    <property type="entry name" value="HATPase_dom"/>
</dbReference>
<dbReference type="PANTHER" id="PTHR35526">
    <property type="entry name" value="ANTI-SIGMA-F FACTOR RSBW-RELATED"/>
    <property type="match status" value="1"/>
</dbReference>
<dbReference type="AlphaFoldDB" id="A0A3A4ADN8"/>
<reference evidence="4 5" key="1">
    <citation type="submission" date="2018-09" db="EMBL/GenBank/DDBJ databases">
        <title>YIM 75507 draft genome.</title>
        <authorList>
            <person name="Tang S."/>
            <person name="Feng Y."/>
        </authorList>
    </citation>
    <scope>NUCLEOTIDE SEQUENCE [LARGE SCALE GENOMIC DNA]</scope>
    <source>
        <strain evidence="4 5">YIM 75507</strain>
    </source>
</reference>
<protein>
    <submittedName>
        <fullName evidence="4">Sensor histidine kinase</fullName>
    </submittedName>
</protein>
<accession>A0A3A4ADN8</accession>
<evidence type="ECO:0000259" key="3">
    <source>
        <dbReference type="Pfam" id="PF14417"/>
    </source>
</evidence>
<comment type="caution">
    <text evidence="4">The sequence shown here is derived from an EMBL/GenBank/DDBJ whole genome shotgun (WGS) entry which is preliminary data.</text>
</comment>
<proteinExistence type="predicted"/>
<keyword evidence="1" id="KW-0723">Serine/threonine-protein kinase</keyword>
<keyword evidence="5" id="KW-1185">Reference proteome</keyword>
<dbReference type="PANTHER" id="PTHR35526:SF3">
    <property type="entry name" value="ANTI-SIGMA-F FACTOR RSBW"/>
    <property type="match status" value="1"/>
</dbReference>